<reference evidence="2 3" key="1">
    <citation type="submission" date="2019-03" db="EMBL/GenBank/DDBJ databases">
        <title>Genomic Encyclopedia of Archaeal and Bacterial Type Strains, Phase II (KMG-II): from individual species to whole genera.</title>
        <authorList>
            <person name="Goeker M."/>
        </authorList>
    </citation>
    <scope>NUCLEOTIDE SEQUENCE [LARGE SCALE GENOMIC DNA]</scope>
    <source>
        <strain evidence="2 3">DSM 21537</strain>
    </source>
</reference>
<sequence length="228" mass="24009">MFRFKLAYYPFFIVFISSILLFSSCNSENENSDALVGLVAINSINSSTNTSGNTENCGTTGFCMIFATAANATVNAGIAGLDANCAADSRKPSNGRTFKALVSDGTNRKACTNANCSTGTGEHIDWVLKPSKEYRRIDGTTVIGTTTANGVFSFPLTNVFQTTVTGTNSIVTGLNTDWTSSAFDCSNWTTNAGGTNTSFAVHDDLTSATLSVGNQACNNVSKVVCVEQ</sequence>
<dbReference type="GeneID" id="79828246"/>
<protein>
    <submittedName>
        <fullName evidence="2">Uncharacterized protein DUF1554</fullName>
    </submittedName>
</protein>
<dbReference type="InterPro" id="IPR016187">
    <property type="entry name" value="CTDL_fold"/>
</dbReference>
<accession>A0A4R8MQ42</accession>
<proteinExistence type="predicted"/>
<organism evidence="2 3">
    <name type="scientific">Leptospira meyeri</name>
    <dbReference type="NCBI Taxonomy" id="29508"/>
    <lineage>
        <taxon>Bacteria</taxon>
        <taxon>Pseudomonadati</taxon>
        <taxon>Spirochaetota</taxon>
        <taxon>Spirochaetia</taxon>
        <taxon>Leptospirales</taxon>
        <taxon>Leptospiraceae</taxon>
        <taxon>Leptospira</taxon>
    </lineage>
</organism>
<gene>
    <name evidence="2" type="ORF">CLV96_2966</name>
</gene>
<name>A0A4R8MQ42_LEPME</name>
<evidence type="ECO:0000313" key="3">
    <source>
        <dbReference type="Proteomes" id="UP000294684"/>
    </source>
</evidence>
<dbReference type="RefSeq" id="WP_004787950.1">
    <property type="nucleotide sequence ID" value="NZ_SORO01000002.1"/>
</dbReference>
<dbReference type="Pfam" id="PF07588">
    <property type="entry name" value="DUF1554"/>
    <property type="match status" value="1"/>
</dbReference>
<dbReference type="PROSITE" id="PS51257">
    <property type="entry name" value="PROKAR_LIPOPROTEIN"/>
    <property type="match status" value="1"/>
</dbReference>
<dbReference type="InterPro" id="IPR016186">
    <property type="entry name" value="C-type_lectin-like/link_sf"/>
</dbReference>
<dbReference type="STRING" id="1193051.LEP1GSC017_0201"/>
<dbReference type="Proteomes" id="UP000294684">
    <property type="component" value="Unassembled WGS sequence"/>
</dbReference>
<evidence type="ECO:0000313" key="2">
    <source>
        <dbReference type="EMBL" id="TDY68452.1"/>
    </source>
</evidence>
<dbReference type="AlphaFoldDB" id="A0A4R8MQ42"/>
<comment type="caution">
    <text evidence="2">The sequence shown here is derived from an EMBL/GenBank/DDBJ whole genome shotgun (WGS) entry which is preliminary data.</text>
</comment>
<dbReference type="Gene3D" id="3.10.100.10">
    <property type="entry name" value="Mannose-Binding Protein A, subunit A"/>
    <property type="match status" value="1"/>
</dbReference>
<keyword evidence="3" id="KW-1185">Reference proteome</keyword>
<dbReference type="InterPro" id="IPR011448">
    <property type="entry name" value="DUF1554"/>
</dbReference>
<dbReference type="SUPFAM" id="SSF56436">
    <property type="entry name" value="C-type lectin-like"/>
    <property type="match status" value="1"/>
</dbReference>
<evidence type="ECO:0000259" key="1">
    <source>
        <dbReference type="Pfam" id="PF07588"/>
    </source>
</evidence>
<feature type="domain" description="DUF1554" evidence="1">
    <location>
        <begin position="76"/>
        <end position="195"/>
    </location>
</feature>
<dbReference type="EMBL" id="SORO01000002">
    <property type="protein sequence ID" value="TDY68452.1"/>
    <property type="molecule type" value="Genomic_DNA"/>
</dbReference>